<evidence type="ECO:0000256" key="1">
    <source>
        <dbReference type="ARBA" id="ARBA00022729"/>
    </source>
</evidence>
<accession>G7DYK1</accession>
<evidence type="ECO:0000313" key="3">
    <source>
        <dbReference type="Proteomes" id="UP000009131"/>
    </source>
</evidence>
<dbReference type="eggNOG" id="ENOG502S9P9">
    <property type="taxonomic scope" value="Eukaryota"/>
</dbReference>
<dbReference type="EMBL" id="BABT02000062">
    <property type="protein sequence ID" value="GAA95661.1"/>
    <property type="molecule type" value="Genomic_DNA"/>
</dbReference>
<dbReference type="HOGENOM" id="CLU_601414_0_0_1"/>
<dbReference type="Proteomes" id="UP000009131">
    <property type="component" value="Unassembled WGS sequence"/>
</dbReference>
<dbReference type="PANTHER" id="PTHR31836:SF21">
    <property type="entry name" value="EXPANSIN-LIKE PROTEIN 7"/>
    <property type="match status" value="1"/>
</dbReference>
<comment type="caution">
    <text evidence="2">The sequence shown here is derived from an EMBL/GenBank/DDBJ whole genome shotgun (WGS) entry which is preliminary data.</text>
</comment>
<reference evidence="2 3" key="2">
    <citation type="journal article" date="2012" name="Open Biol.">
        <title>Characteristics of nucleosomes and linker DNA regions on the genome of the basidiomycete Mixia osmundae revealed by mono- and dinucleosome mapping.</title>
        <authorList>
            <person name="Nishida H."/>
            <person name="Kondo S."/>
            <person name="Matsumoto T."/>
            <person name="Suzuki Y."/>
            <person name="Yoshikawa H."/>
            <person name="Taylor T.D."/>
            <person name="Sugiyama J."/>
        </authorList>
    </citation>
    <scope>NUCLEOTIDE SEQUENCE [LARGE SCALE GENOMIC DNA]</scope>
    <source>
        <strain evidence="3">CBS 9802 / IAM 14324 / JCM 22182 / KY 12970</strain>
    </source>
</reference>
<proteinExistence type="predicted"/>
<dbReference type="OrthoDB" id="623670at2759"/>
<gene>
    <name evidence="2" type="primary">Mo02317</name>
    <name evidence="2" type="ORF">E5Q_02317</name>
</gene>
<evidence type="ECO:0000313" key="2">
    <source>
        <dbReference type="EMBL" id="GAA95661.1"/>
    </source>
</evidence>
<dbReference type="STRING" id="764103.G7DYK1"/>
<keyword evidence="3" id="KW-1185">Reference proteome</keyword>
<dbReference type="InterPro" id="IPR051477">
    <property type="entry name" value="Expansin_CellWall"/>
</dbReference>
<keyword evidence="1" id="KW-0732">Signal</keyword>
<dbReference type="CDD" id="cd22272">
    <property type="entry name" value="DPBB_EXLX1-like"/>
    <property type="match status" value="1"/>
</dbReference>
<dbReference type="SUPFAM" id="SSF50685">
    <property type="entry name" value="Barwin-like endoglucanases"/>
    <property type="match status" value="1"/>
</dbReference>
<dbReference type="Gene3D" id="2.60.40.760">
    <property type="entry name" value="Expansin, cellulose-binding-like domain"/>
    <property type="match status" value="1"/>
</dbReference>
<dbReference type="Gene3D" id="2.40.40.10">
    <property type="entry name" value="RlpA-like domain"/>
    <property type="match status" value="1"/>
</dbReference>
<organism evidence="2 3">
    <name type="scientific">Mixia osmundae (strain CBS 9802 / IAM 14324 / JCM 22182 / KY 12970)</name>
    <dbReference type="NCBI Taxonomy" id="764103"/>
    <lineage>
        <taxon>Eukaryota</taxon>
        <taxon>Fungi</taxon>
        <taxon>Dikarya</taxon>
        <taxon>Basidiomycota</taxon>
        <taxon>Pucciniomycotina</taxon>
        <taxon>Mixiomycetes</taxon>
        <taxon>Mixiales</taxon>
        <taxon>Mixiaceae</taxon>
        <taxon>Mixia</taxon>
    </lineage>
</organism>
<evidence type="ECO:0008006" key="4">
    <source>
        <dbReference type="Google" id="ProtNLM"/>
    </source>
</evidence>
<name>G7DYK1_MIXOS</name>
<sequence>MATVAPLQKEYVVKELGHIAYYLSFQVEEDGKALILHQRKYLEAMLQKFGFQNCKKSSNPMPLAKAPSSNVLQLVSLPVASPSLPKKIGTLSRASSAIAGTLDLAIRMPKGARAKNIVECHADASWADDLATLWQRHLQNRYTRFVDQSTTGHRRSAFRRFVLSQRHAHPITLLRVRAHKSPASSTPPLPDSTPTPIATPTLCRRSSLLRCSSSSCRQRAPIKVYMMTLLAFAALASMATALAGPNFFDASKYPFSGAGDGTFYSNSADGNACLLPAPLIPTRFAAVAAPIWNGSALCGACARVTGDNGNTVDVQLLNECGNCAGAGNLDMSDEAWLQVYHPLSIGRAHISWELIDCAEACLVDEPDVPQVMYKQHTTKDWAAVQPQDITAPLMTFELKNSQDANFRQLYRQNFNYWTLTKDGGSFGPGPWTYRGTFADGTTKIYQSNSFNIGEF</sequence>
<protein>
    <recommendedName>
        <fullName evidence="4">Expansin-like EG45 domain-containing protein</fullName>
    </recommendedName>
</protein>
<dbReference type="InterPro" id="IPR036908">
    <property type="entry name" value="RlpA-like_sf"/>
</dbReference>
<dbReference type="InParanoid" id="G7DYK1"/>
<reference evidence="2 3" key="1">
    <citation type="journal article" date="2011" name="J. Gen. Appl. Microbiol.">
        <title>Draft genome sequencing of the enigmatic basidiomycete Mixia osmundae.</title>
        <authorList>
            <person name="Nishida H."/>
            <person name="Nagatsuka Y."/>
            <person name="Sugiyama J."/>
        </authorList>
    </citation>
    <scope>NUCLEOTIDE SEQUENCE [LARGE SCALE GENOMIC DNA]</scope>
    <source>
        <strain evidence="3">CBS 9802 / IAM 14324 / JCM 22182 / KY 12970</strain>
    </source>
</reference>
<dbReference type="InterPro" id="IPR036749">
    <property type="entry name" value="Expansin_CBD_sf"/>
</dbReference>
<dbReference type="AlphaFoldDB" id="G7DYK1"/>
<dbReference type="PANTHER" id="PTHR31836">
    <property type="match status" value="1"/>
</dbReference>